<accession>A0A9D1FIT9</accession>
<dbReference type="Gene3D" id="3.40.50.1110">
    <property type="entry name" value="SGNH hydrolase"/>
    <property type="match status" value="1"/>
</dbReference>
<dbReference type="Proteomes" id="UP000886865">
    <property type="component" value="Unassembled WGS sequence"/>
</dbReference>
<sequence>MSFTNSLEYPFDSTNILKHKKAIKKWLLDNNAFQEVKIAMLSGSTIGYIKDILELFLLKQGIKPVFWEGNYGRYIEDTLFENNTLFEFSPDIVYIHTSNKNIDNYLNIANEYEKFEKIWEKIKEIPNCKIIQNNFEMLSYRLLGNRDVYDTRGKLSFINELNQKLYEYARANTSFFINDINYLSAYYGIENWYNPQHYYLYKYALDISKIPVLSFNISNIIKSLYGKNKKTIILDLDNTIWGGIIGDIGAKNIEIGMDSAQGEAFLDFQKYLKELSELGIVLNIASKNNEEIALEGLKNEKNVLKAKDFIVKKINWEPKSKNVQSILKEINLLSESVVFIDDNPIERDEVRSNIEKISTINTSEILDFIKYINNSGFFEFTNISSEDKERNKYYQANLNRNLEIGKFKTYDEYLSSLHMTAKISKINETNKERVSQLFGKTNQFNLTQKKYSPEQLSVMSTNKDYISIVSELDDKFGKNGIVSAIVARKSQDNVEIENWTMSCRVFKRGLEKALFSYFVQKCKEQNIKKIIGKYIRTEKNSYVSNLFPDLNFNLISKTDKEELYEFNTNTSIEQNTIKIIKEEA</sequence>
<dbReference type="InterPro" id="IPR010033">
    <property type="entry name" value="HAD_SF_ppase_IIIC"/>
</dbReference>
<evidence type="ECO:0000259" key="1">
    <source>
        <dbReference type="Pfam" id="PF21211"/>
    </source>
</evidence>
<dbReference type="InterPro" id="IPR049369">
    <property type="entry name" value="BF1531-like_N"/>
</dbReference>
<evidence type="ECO:0000313" key="3">
    <source>
        <dbReference type="Proteomes" id="UP000886865"/>
    </source>
</evidence>
<dbReference type="Pfam" id="PF21211">
    <property type="entry name" value="FkbH_N"/>
    <property type="match status" value="1"/>
</dbReference>
<dbReference type="EMBL" id="DVJQ01000052">
    <property type="protein sequence ID" value="HIS74636.1"/>
    <property type="molecule type" value="Genomic_DNA"/>
</dbReference>
<reference evidence="2" key="2">
    <citation type="journal article" date="2021" name="PeerJ">
        <title>Extensive microbial diversity within the chicken gut microbiome revealed by metagenomics and culture.</title>
        <authorList>
            <person name="Gilroy R."/>
            <person name="Ravi A."/>
            <person name="Getino M."/>
            <person name="Pursley I."/>
            <person name="Horton D.L."/>
            <person name="Alikhan N.F."/>
            <person name="Baker D."/>
            <person name="Gharbi K."/>
            <person name="Hall N."/>
            <person name="Watson M."/>
            <person name="Adriaenssens E.M."/>
            <person name="Foster-Nyarko E."/>
            <person name="Jarju S."/>
            <person name="Secka A."/>
            <person name="Antonio M."/>
            <person name="Oren A."/>
            <person name="Chaudhuri R.R."/>
            <person name="La Ragione R."/>
            <person name="Hildebrand F."/>
            <person name="Pallen M.J."/>
        </authorList>
    </citation>
    <scope>NUCLEOTIDE SEQUENCE</scope>
    <source>
        <strain evidence="2">CHK152-2871</strain>
    </source>
</reference>
<comment type="caution">
    <text evidence="2">The sequence shown here is derived from an EMBL/GenBank/DDBJ whole genome shotgun (WGS) entry which is preliminary data.</text>
</comment>
<dbReference type="InterPro" id="IPR010037">
    <property type="entry name" value="FkbH_domain"/>
</dbReference>
<dbReference type="NCBIfam" id="TIGR01681">
    <property type="entry name" value="HAD-SF-IIIC"/>
    <property type="match status" value="1"/>
</dbReference>
<protein>
    <submittedName>
        <fullName evidence="2">HAD-IIIC family phosphatase</fullName>
    </submittedName>
</protein>
<dbReference type="InterPro" id="IPR023214">
    <property type="entry name" value="HAD_sf"/>
</dbReference>
<evidence type="ECO:0000313" key="2">
    <source>
        <dbReference type="EMBL" id="HIS74636.1"/>
    </source>
</evidence>
<dbReference type="AlphaFoldDB" id="A0A9D1FIT9"/>
<dbReference type="NCBIfam" id="TIGR01686">
    <property type="entry name" value="FkbH"/>
    <property type="match status" value="1"/>
</dbReference>
<dbReference type="InterPro" id="IPR036412">
    <property type="entry name" value="HAD-like_sf"/>
</dbReference>
<feature type="domain" description="BF1531-like N-terminal" evidence="1">
    <location>
        <begin position="65"/>
        <end position="222"/>
    </location>
</feature>
<name>A0A9D1FIT9_9BACT</name>
<reference evidence="2" key="1">
    <citation type="submission" date="2020-10" db="EMBL/GenBank/DDBJ databases">
        <authorList>
            <person name="Gilroy R."/>
        </authorList>
    </citation>
    <scope>NUCLEOTIDE SEQUENCE</scope>
    <source>
        <strain evidence="2">CHK152-2871</strain>
    </source>
</reference>
<gene>
    <name evidence="2" type="ORF">IAA86_06420</name>
</gene>
<dbReference type="SUPFAM" id="SSF56784">
    <property type="entry name" value="HAD-like"/>
    <property type="match status" value="1"/>
</dbReference>
<organism evidence="2 3">
    <name type="scientific">Candidatus Galligastranaerophilus intestinavium</name>
    <dbReference type="NCBI Taxonomy" id="2840836"/>
    <lineage>
        <taxon>Bacteria</taxon>
        <taxon>Candidatus Galligastranaerophilus</taxon>
    </lineage>
</organism>
<proteinExistence type="predicted"/>
<dbReference type="Gene3D" id="3.40.50.1000">
    <property type="entry name" value="HAD superfamily/HAD-like"/>
    <property type="match status" value="1"/>
</dbReference>
<dbReference type="InterPro" id="IPR036514">
    <property type="entry name" value="SGNH_hydro_sf"/>
</dbReference>